<evidence type="ECO:0000259" key="3">
    <source>
        <dbReference type="PROSITE" id="PS50404"/>
    </source>
</evidence>
<dbReference type="Pfam" id="PF00043">
    <property type="entry name" value="GST_C"/>
    <property type="match status" value="1"/>
</dbReference>
<evidence type="ECO:0000313" key="6">
    <source>
        <dbReference type="Proteomes" id="UP001196068"/>
    </source>
</evidence>
<dbReference type="PANTHER" id="PTHR43900:SF3">
    <property type="entry name" value="GLUTATHIONE S-TRANSFERASE RHO"/>
    <property type="match status" value="1"/>
</dbReference>
<dbReference type="InterPro" id="IPR004046">
    <property type="entry name" value="GST_C"/>
</dbReference>
<organism evidence="5 6">
    <name type="scientific">Plastoroseomonas arctica</name>
    <dbReference type="NCBI Taxonomy" id="1509237"/>
    <lineage>
        <taxon>Bacteria</taxon>
        <taxon>Pseudomonadati</taxon>
        <taxon>Pseudomonadota</taxon>
        <taxon>Alphaproteobacteria</taxon>
        <taxon>Acetobacterales</taxon>
        <taxon>Acetobacteraceae</taxon>
        <taxon>Plastoroseomonas</taxon>
    </lineage>
</organism>
<dbReference type="SUPFAM" id="SSF47616">
    <property type="entry name" value="GST C-terminal domain-like"/>
    <property type="match status" value="1"/>
</dbReference>
<dbReference type="EC" id="2.5.1.18" evidence="1"/>
<evidence type="ECO:0000313" key="5">
    <source>
        <dbReference type="EMBL" id="MBR0656326.1"/>
    </source>
</evidence>
<sequence length="212" mass="22653">MTVTLHGPAYSTYARTARLALEEKGVAYTLDEVDMLGGATQKPDYLAKQPFGKVPALDHDGFALYETFAIARYVDEAFDGPALQPADAKARARMTQICSVMDSYTYGNAIGKAFWQAAIVPMQGGTPDQAVMDEGFAKADLAFDAIEALCVGGPFLCGESLSLADLHLLPVVEYFASLPAGRTVLDKHPKVTAWAAGMASRDSVVKTRPNLG</sequence>
<dbReference type="PROSITE" id="PS50404">
    <property type="entry name" value="GST_NTER"/>
    <property type="match status" value="1"/>
</dbReference>
<dbReference type="Pfam" id="PF13409">
    <property type="entry name" value="GST_N_2"/>
    <property type="match status" value="1"/>
</dbReference>
<dbReference type="SFLD" id="SFLDS00019">
    <property type="entry name" value="Glutathione_Transferase_(cytos"/>
    <property type="match status" value="1"/>
</dbReference>
<gene>
    <name evidence="5" type="ORF">GXW79_14685</name>
</gene>
<evidence type="ECO:0000256" key="2">
    <source>
        <dbReference type="ARBA" id="ARBA00022679"/>
    </source>
</evidence>
<dbReference type="GO" id="GO:0004364">
    <property type="term" value="F:glutathione transferase activity"/>
    <property type="evidence" value="ECO:0007669"/>
    <property type="project" value="UniProtKB-EC"/>
</dbReference>
<dbReference type="EMBL" id="JAAEDH010000017">
    <property type="protein sequence ID" value="MBR0656326.1"/>
    <property type="molecule type" value="Genomic_DNA"/>
</dbReference>
<dbReference type="GO" id="GO:0005737">
    <property type="term" value="C:cytoplasm"/>
    <property type="evidence" value="ECO:0007669"/>
    <property type="project" value="TreeGrafter"/>
</dbReference>
<dbReference type="SUPFAM" id="SSF52833">
    <property type="entry name" value="Thioredoxin-like"/>
    <property type="match status" value="1"/>
</dbReference>
<name>A0AAF1JXM4_9PROT</name>
<feature type="domain" description="GST C-terminal" evidence="4">
    <location>
        <begin position="87"/>
        <end position="212"/>
    </location>
</feature>
<dbReference type="InterPro" id="IPR040079">
    <property type="entry name" value="Glutathione_S-Trfase"/>
</dbReference>
<proteinExistence type="predicted"/>
<dbReference type="RefSeq" id="WP_211875170.1">
    <property type="nucleotide sequence ID" value="NZ_JAAEDH010000017.1"/>
</dbReference>
<dbReference type="SFLD" id="SFLDG00358">
    <property type="entry name" value="Main_(cytGST)"/>
    <property type="match status" value="1"/>
</dbReference>
<dbReference type="AlphaFoldDB" id="A0AAF1JXM4"/>
<comment type="caution">
    <text evidence="5">The sequence shown here is derived from an EMBL/GenBank/DDBJ whole genome shotgun (WGS) entry which is preliminary data.</text>
</comment>
<accession>A0AAF1JXM4</accession>
<keyword evidence="6" id="KW-1185">Reference proteome</keyword>
<dbReference type="GO" id="GO:0006749">
    <property type="term" value="P:glutathione metabolic process"/>
    <property type="evidence" value="ECO:0007669"/>
    <property type="project" value="TreeGrafter"/>
</dbReference>
<evidence type="ECO:0000256" key="1">
    <source>
        <dbReference type="ARBA" id="ARBA00012452"/>
    </source>
</evidence>
<dbReference type="Gene3D" id="1.20.1050.10">
    <property type="match status" value="1"/>
</dbReference>
<dbReference type="PANTHER" id="PTHR43900">
    <property type="entry name" value="GLUTATHIONE S-TRANSFERASE RHO"/>
    <property type="match status" value="1"/>
</dbReference>
<dbReference type="Proteomes" id="UP001196068">
    <property type="component" value="Unassembled WGS sequence"/>
</dbReference>
<dbReference type="GO" id="GO:0043295">
    <property type="term" value="F:glutathione binding"/>
    <property type="evidence" value="ECO:0007669"/>
    <property type="project" value="TreeGrafter"/>
</dbReference>
<dbReference type="InterPro" id="IPR036249">
    <property type="entry name" value="Thioredoxin-like_sf"/>
</dbReference>
<feature type="domain" description="GST N-terminal" evidence="3">
    <location>
        <begin position="1"/>
        <end position="82"/>
    </location>
</feature>
<dbReference type="InterPro" id="IPR004045">
    <property type="entry name" value="Glutathione_S-Trfase_N"/>
</dbReference>
<reference evidence="5" key="2">
    <citation type="journal article" date="2021" name="Syst. Appl. Microbiol.">
        <title>Roseomonas hellenica sp. nov., isolated from roots of wild-growing Alkanna tinctoria.</title>
        <authorList>
            <person name="Rat A."/>
            <person name="Naranjo H.D."/>
            <person name="Lebbe L."/>
            <person name="Cnockaert M."/>
            <person name="Krigas N."/>
            <person name="Grigoriadou K."/>
            <person name="Maloupa E."/>
            <person name="Willems A."/>
        </authorList>
    </citation>
    <scope>NUCLEOTIDE SEQUENCE</scope>
    <source>
        <strain evidence="5">LMG 28251</strain>
    </source>
</reference>
<dbReference type="InterPro" id="IPR010987">
    <property type="entry name" value="Glutathione-S-Trfase_C-like"/>
</dbReference>
<keyword evidence="2" id="KW-0808">Transferase</keyword>
<evidence type="ECO:0000259" key="4">
    <source>
        <dbReference type="PROSITE" id="PS50405"/>
    </source>
</evidence>
<dbReference type="PROSITE" id="PS50405">
    <property type="entry name" value="GST_CTER"/>
    <property type="match status" value="1"/>
</dbReference>
<reference evidence="5" key="1">
    <citation type="submission" date="2020-01" db="EMBL/GenBank/DDBJ databases">
        <authorList>
            <person name="Rat A."/>
        </authorList>
    </citation>
    <scope>NUCLEOTIDE SEQUENCE</scope>
    <source>
        <strain evidence="5">LMG 28251</strain>
    </source>
</reference>
<dbReference type="InterPro" id="IPR036282">
    <property type="entry name" value="Glutathione-S-Trfase_C_sf"/>
</dbReference>
<protein>
    <recommendedName>
        <fullName evidence="1">glutathione transferase</fullName>
        <ecNumber evidence="1">2.5.1.18</ecNumber>
    </recommendedName>
</protein>
<dbReference type="Gene3D" id="3.40.30.10">
    <property type="entry name" value="Glutaredoxin"/>
    <property type="match status" value="1"/>
</dbReference>